<keyword evidence="5 8" id="KW-0863">Zinc-finger</keyword>
<evidence type="ECO:0000256" key="2">
    <source>
        <dbReference type="ARBA" id="ARBA00004630"/>
    </source>
</evidence>
<evidence type="ECO:0000256" key="7">
    <source>
        <dbReference type="ARBA" id="ARBA00023136"/>
    </source>
</evidence>
<dbReference type="InterPro" id="IPR015943">
    <property type="entry name" value="WD40/YVTN_repeat-like_dom_sf"/>
</dbReference>
<reference evidence="12" key="1">
    <citation type="journal article" date="2004" name="Nature">
        <title>Genome duplication in the teleost fish Tetraodon nigroviridis reveals the early vertebrate proto-karyotype.</title>
        <authorList>
            <person name="Jaillon O."/>
            <person name="Aury J.-M."/>
            <person name="Brunet F."/>
            <person name="Petit J.-L."/>
            <person name="Stange-Thomann N."/>
            <person name="Mauceli E."/>
            <person name="Bouneau L."/>
            <person name="Fischer C."/>
            <person name="Ozouf-Costaz C."/>
            <person name="Bernot A."/>
            <person name="Nicaud S."/>
            <person name="Jaffe D."/>
            <person name="Fisher S."/>
            <person name="Lutfalla G."/>
            <person name="Dossat C."/>
            <person name="Segurens B."/>
            <person name="Dasilva C."/>
            <person name="Salanoubat M."/>
            <person name="Levy M."/>
            <person name="Boudet N."/>
            <person name="Castellano S."/>
            <person name="Anthouard V."/>
            <person name="Jubin C."/>
            <person name="Castelli V."/>
            <person name="Katinka M."/>
            <person name="Vacherie B."/>
            <person name="Biemont C."/>
            <person name="Skalli Z."/>
            <person name="Cattolico L."/>
            <person name="Poulain J."/>
            <person name="De Berardinis V."/>
            <person name="Cruaud C."/>
            <person name="Duprat S."/>
            <person name="Brottier P."/>
            <person name="Coutanceau J.-P."/>
            <person name="Gouzy J."/>
            <person name="Parra G."/>
            <person name="Lardier G."/>
            <person name="Chapple C."/>
            <person name="McKernan K.J."/>
            <person name="McEwan P."/>
            <person name="Bosak S."/>
            <person name="Kellis M."/>
            <person name="Volff J.-N."/>
            <person name="Guigo R."/>
            <person name="Zody M.C."/>
            <person name="Mesirov J."/>
            <person name="Lindblad-Toh K."/>
            <person name="Birren B."/>
            <person name="Nusbaum C."/>
            <person name="Kahn D."/>
            <person name="Robinson-Rechavi M."/>
            <person name="Laudet V."/>
            <person name="Schachter V."/>
            <person name="Quetier F."/>
            <person name="Saurin W."/>
            <person name="Scarpelli C."/>
            <person name="Wincker P."/>
            <person name="Lander E.S."/>
            <person name="Weissenbach J."/>
            <person name="Roest Crollius H."/>
        </authorList>
    </citation>
    <scope>NUCLEOTIDE SEQUENCE [LARGE SCALE GENOMIC DNA]</scope>
</reference>
<dbReference type="AlphaFoldDB" id="Q4SL98"/>
<dbReference type="CDD" id="cd16688">
    <property type="entry name" value="RING-H2_Vps11"/>
    <property type="match status" value="1"/>
</dbReference>
<dbReference type="InterPro" id="IPR011990">
    <property type="entry name" value="TPR-like_helical_dom_sf"/>
</dbReference>
<evidence type="ECO:0000256" key="8">
    <source>
        <dbReference type="PROSITE-ProRule" id="PRU00175"/>
    </source>
</evidence>
<dbReference type="InterPro" id="IPR001841">
    <property type="entry name" value="Znf_RING"/>
</dbReference>
<proteinExistence type="inferred from homology"/>
<dbReference type="InterPro" id="IPR000547">
    <property type="entry name" value="Clathrin_H-chain/VPS_repeat"/>
</dbReference>
<evidence type="ECO:0000256" key="10">
    <source>
        <dbReference type="SAM" id="Coils"/>
    </source>
</evidence>
<dbReference type="InterPro" id="IPR057308">
    <property type="entry name" value="CHCR_PEP5_VPS11"/>
</dbReference>
<dbReference type="Pfam" id="PF23356">
    <property type="entry name" value="TPR_PEP5_VPS11"/>
    <property type="match status" value="1"/>
</dbReference>
<dbReference type="PANTHER" id="PTHR23323">
    <property type="entry name" value="VACUOLAR PROTEIN SORTING-ASSOCIATED PROTEIN"/>
    <property type="match status" value="1"/>
</dbReference>
<dbReference type="GO" id="GO:0007033">
    <property type="term" value="P:vacuole organization"/>
    <property type="evidence" value="ECO:0007669"/>
    <property type="project" value="TreeGrafter"/>
</dbReference>
<dbReference type="InterPro" id="IPR024763">
    <property type="entry name" value="VPS11_C"/>
</dbReference>
<dbReference type="PROSITE" id="PS50089">
    <property type="entry name" value="ZF_RING_2"/>
    <property type="match status" value="1"/>
</dbReference>
<dbReference type="SUPFAM" id="SSF50978">
    <property type="entry name" value="WD40 repeat-like"/>
    <property type="match status" value="1"/>
</dbReference>
<dbReference type="Gene3D" id="1.25.40.10">
    <property type="entry name" value="Tetratricopeptide repeat domain"/>
    <property type="match status" value="1"/>
</dbReference>
<reference evidence="12" key="2">
    <citation type="submission" date="2004-02" db="EMBL/GenBank/DDBJ databases">
        <authorList>
            <consortium name="Genoscope"/>
            <consortium name="Whitehead Institute Centre for Genome Research"/>
        </authorList>
    </citation>
    <scope>NUCLEOTIDE SEQUENCE</scope>
</reference>
<dbReference type="GO" id="GO:0006886">
    <property type="term" value="P:intracellular protein transport"/>
    <property type="evidence" value="ECO:0007669"/>
    <property type="project" value="UniProtKB-UniRule"/>
</dbReference>
<dbReference type="Gene3D" id="2.130.10.10">
    <property type="entry name" value="YVTN repeat-like/Quinoprotein amine dehydrogenase"/>
    <property type="match status" value="1"/>
</dbReference>
<accession>Q4SL98</accession>
<dbReference type="FunFam" id="1.25.40.10:FF:000164">
    <property type="entry name" value="Vacuolar protein sorting-associated protein 11 homolog"/>
    <property type="match status" value="1"/>
</dbReference>
<dbReference type="Pfam" id="PF12451">
    <property type="entry name" value="VPS11_C"/>
    <property type="match status" value="1"/>
</dbReference>
<feature type="repeat" description="CHCR" evidence="9">
    <location>
        <begin position="316"/>
        <end position="466"/>
    </location>
</feature>
<keyword evidence="4" id="KW-0479">Metal-binding</keyword>
<evidence type="ECO:0000256" key="4">
    <source>
        <dbReference type="ARBA" id="ARBA00022723"/>
    </source>
</evidence>
<feature type="domain" description="RING-type" evidence="11">
    <location>
        <begin position="728"/>
        <end position="766"/>
    </location>
</feature>
<evidence type="ECO:0000256" key="5">
    <source>
        <dbReference type="ARBA" id="ARBA00022771"/>
    </source>
</evidence>
<dbReference type="OrthoDB" id="26184at2759"/>
<evidence type="ECO:0000256" key="6">
    <source>
        <dbReference type="ARBA" id="ARBA00022833"/>
    </source>
</evidence>
<gene>
    <name evidence="12" type="ORF">GSTENG00016335001</name>
</gene>
<dbReference type="InterPro" id="IPR016528">
    <property type="entry name" value="VPS11"/>
</dbReference>
<evidence type="ECO:0000256" key="3">
    <source>
        <dbReference type="ARBA" id="ARBA00007070"/>
    </source>
</evidence>
<keyword evidence="6" id="KW-0862">Zinc</keyword>
<dbReference type="GO" id="GO:0007032">
    <property type="term" value="P:endosome organization"/>
    <property type="evidence" value="ECO:0007669"/>
    <property type="project" value="TreeGrafter"/>
</dbReference>
<evidence type="ECO:0000259" key="11">
    <source>
        <dbReference type="PROSITE" id="PS50089"/>
    </source>
</evidence>
<dbReference type="InterPro" id="IPR036322">
    <property type="entry name" value="WD40_repeat_dom_sf"/>
</dbReference>
<feature type="repeat" description="CHCR" evidence="9">
    <location>
        <begin position="476"/>
        <end position="642"/>
    </location>
</feature>
<feature type="non-terminal residue" evidence="12">
    <location>
        <position position="846"/>
    </location>
</feature>
<comment type="similarity">
    <text evidence="3">Belongs to the VPS11 family.</text>
</comment>
<dbReference type="SUPFAM" id="SSF57850">
    <property type="entry name" value="RING/U-box"/>
    <property type="match status" value="1"/>
</dbReference>
<dbReference type="KEGG" id="tng:GSTEN00016335G001"/>
<dbReference type="Gene3D" id="3.30.40.10">
    <property type="entry name" value="Zinc/RING finger domain, C3HC4 (zinc finger)"/>
    <property type="match status" value="1"/>
</dbReference>
<dbReference type="InterPro" id="IPR013083">
    <property type="entry name" value="Znf_RING/FYVE/PHD"/>
</dbReference>
<protein>
    <submittedName>
        <fullName evidence="12">Chromosome 7 SCAF14557, whole genome shotgun sequence</fullName>
    </submittedName>
</protein>
<dbReference type="GO" id="GO:0048284">
    <property type="term" value="P:organelle fusion"/>
    <property type="evidence" value="ECO:0007669"/>
    <property type="project" value="TreeGrafter"/>
</dbReference>
<dbReference type="GO" id="GO:0031902">
    <property type="term" value="C:late endosome membrane"/>
    <property type="evidence" value="ECO:0007669"/>
    <property type="project" value="UniProtKB-SubCell"/>
</dbReference>
<sequence>MAAFLQWRKFVFFDKEIVKEHGDTGKNVILPSGISACDSGRGHITFFNAILHMDGKVWLLTRSLQLTPFQAYKLRVTHLFQLKQHSILVSVGQDEHGINPLVKVWNLDKKDSGTPLCTRIFPAIPGNKPTEVSCLGVHENLNFMAIVGFESVFLSAGFTDGSVVLTKGDITRDRHSKTMTLHEGNSPITGLAFRQVAKATHLFVATLEKVYCYTLSVKEYPKVKLDTHGCALRCSCVADPSQDSQFIVAGDECVYLYQPDERGPCFAFDGHKLLAHWHRGYLFLLIRDPKSPNKTEFGSRESSSSDKQLLTIYDLENNTIGKLEPSYVIRKFLDAQRIHNLTAYLQALHRQSLANADHTTLLLNCYTKLKDSSKLEEFIKQSSESEVHFDVEIAIKVLRQAGYHSHAVFLAEKHTHHEWYLKIQLEDIKNYEEGLRYIGRLPFEQAESNMKRYGKTLMHHVPEGTTLLLKGLCTNYQPNRDAADKDSLDRAHINKANSEEFIPVFANNPRELKAFLEHMINVDPQSPQGVYDTLLELRLQDWAHEQDAARKKVLQEEAVSLLRSDNTVFDKALVLCQMHNFKEGILYLYEKGKLYQQIMHYHMQNEEYGKVIEACKRYGDQEGCLWEQALGYFARKEEDCKTYISEVLHHIDLNNLMPPLLVVQTLAHNSTATLSVIKDYLINKLQRESEQIEDDERKISQYRVETAHLRSEIQDLKTSAKIFQKTKCNLCNSPLELPSVHFLCSHSFHQHCFESYAESEAECPTCAPENRKVMDMLRAQDQKRDLHDHFNRQLRSSSDGFSVVADYFGRGVFNKLTLVTDPPGSKPVSSLEASLQRDLLIHTKRN</sequence>
<dbReference type="EMBL" id="CAAE01014557">
    <property type="protein sequence ID" value="CAF98584.1"/>
    <property type="molecule type" value="Genomic_DNA"/>
</dbReference>
<evidence type="ECO:0000256" key="1">
    <source>
        <dbReference type="ARBA" id="ARBA00004492"/>
    </source>
</evidence>
<feature type="coiled-coil region" evidence="10">
    <location>
        <begin position="678"/>
        <end position="705"/>
    </location>
</feature>
<dbReference type="PROSITE" id="PS50236">
    <property type="entry name" value="CHCR"/>
    <property type="match status" value="2"/>
</dbReference>
<dbReference type="Pfam" id="PF13923">
    <property type="entry name" value="zf-C3HC4_2"/>
    <property type="match status" value="1"/>
</dbReference>
<evidence type="ECO:0000313" key="12">
    <source>
        <dbReference type="EMBL" id="CAF98584.1"/>
    </source>
</evidence>
<dbReference type="PIRSF" id="PIRSF007860">
    <property type="entry name" value="VPS11"/>
    <property type="match status" value="1"/>
</dbReference>
<comment type="subcellular location">
    <subcellularLocation>
        <location evidence="1">Late endosome membrane</location>
        <topology evidence="1">Peripheral membrane protein</topology>
        <orientation evidence="1">Cytoplasmic side</orientation>
    </subcellularLocation>
    <subcellularLocation>
        <location evidence="2">Lysosome membrane</location>
        <topology evidence="2">Peripheral membrane protein</topology>
        <orientation evidence="2">Cytoplasmic side</orientation>
    </subcellularLocation>
</comment>
<keyword evidence="7" id="KW-0472">Membrane</keyword>
<dbReference type="GO" id="GO:0008270">
    <property type="term" value="F:zinc ion binding"/>
    <property type="evidence" value="ECO:0007669"/>
    <property type="project" value="UniProtKB-KW"/>
</dbReference>
<organism evidence="12">
    <name type="scientific">Tetraodon nigroviridis</name>
    <name type="common">Spotted green pufferfish</name>
    <name type="synonym">Chelonodon nigroviridis</name>
    <dbReference type="NCBI Taxonomy" id="99883"/>
    <lineage>
        <taxon>Eukaryota</taxon>
        <taxon>Metazoa</taxon>
        <taxon>Chordata</taxon>
        <taxon>Craniata</taxon>
        <taxon>Vertebrata</taxon>
        <taxon>Euteleostomi</taxon>
        <taxon>Actinopterygii</taxon>
        <taxon>Neopterygii</taxon>
        <taxon>Teleostei</taxon>
        <taxon>Neoteleostei</taxon>
        <taxon>Acanthomorphata</taxon>
        <taxon>Eupercaria</taxon>
        <taxon>Tetraodontiformes</taxon>
        <taxon>Tetradontoidea</taxon>
        <taxon>Tetraodontidae</taxon>
        <taxon>Tetraodon</taxon>
    </lineage>
</organism>
<dbReference type="FunFam" id="2.130.10.10:FF:000315">
    <property type="entry name" value="Vacuolar protein sorting-associated protein 11 homolog"/>
    <property type="match status" value="1"/>
</dbReference>
<dbReference type="PANTHER" id="PTHR23323:SF24">
    <property type="entry name" value="VACUOLAR PROTEIN SORTING-ASSOCIATED PROTEIN 11 HOMOLOG"/>
    <property type="match status" value="1"/>
</dbReference>
<name>Q4SL98_TETNG</name>
<dbReference type="GO" id="GO:0006904">
    <property type="term" value="P:vesicle docking involved in exocytosis"/>
    <property type="evidence" value="ECO:0007669"/>
    <property type="project" value="TreeGrafter"/>
</dbReference>
<dbReference type="GO" id="GO:0005765">
    <property type="term" value="C:lysosomal membrane"/>
    <property type="evidence" value="ECO:0007669"/>
    <property type="project" value="UniProtKB-SubCell"/>
</dbReference>
<dbReference type="GO" id="GO:0030674">
    <property type="term" value="F:protein-macromolecule adaptor activity"/>
    <property type="evidence" value="ECO:0007669"/>
    <property type="project" value="TreeGrafter"/>
</dbReference>
<evidence type="ECO:0000256" key="9">
    <source>
        <dbReference type="PROSITE-ProRule" id="PRU01006"/>
    </source>
</evidence>
<dbReference type="FunFam" id="3.30.40.10:FF:000258">
    <property type="entry name" value="Vacuolar protein sorting-associated protein 11 homolog"/>
    <property type="match status" value="1"/>
</dbReference>
<keyword evidence="10" id="KW-0175">Coiled coil</keyword>
<dbReference type="GO" id="GO:0030897">
    <property type="term" value="C:HOPS complex"/>
    <property type="evidence" value="ECO:0007669"/>
    <property type="project" value="TreeGrafter"/>
</dbReference>